<organism evidence="3 4">
    <name type="scientific">Roseateles subflavus</name>
    <dbReference type="NCBI Taxonomy" id="3053353"/>
    <lineage>
        <taxon>Bacteria</taxon>
        <taxon>Pseudomonadati</taxon>
        <taxon>Pseudomonadota</taxon>
        <taxon>Betaproteobacteria</taxon>
        <taxon>Burkholderiales</taxon>
        <taxon>Sphaerotilaceae</taxon>
        <taxon>Roseateles</taxon>
    </lineage>
</organism>
<keyword evidence="1" id="KW-0560">Oxidoreductase</keyword>
<comment type="caution">
    <text evidence="3">The sequence shown here is derived from an EMBL/GenBank/DDBJ whole genome shotgun (WGS) entry which is preliminary data.</text>
</comment>
<keyword evidence="4" id="KW-1185">Reference proteome</keyword>
<dbReference type="EMBL" id="JASVDS010000002">
    <property type="protein sequence ID" value="MDL5031982.1"/>
    <property type="molecule type" value="Genomic_DNA"/>
</dbReference>
<dbReference type="RefSeq" id="WP_285982086.1">
    <property type="nucleotide sequence ID" value="NZ_JASVDS010000002.1"/>
</dbReference>
<gene>
    <name evidence="3" type="ORF">QRD43_08670</name>
</gene>
<proteinExistence type="predicted"/>
<evidence type="ECO:0000256" key="1">
    <source>
        <dbReference type="ARBA" id="ARBA00023002"/>
    </source>
</evidence>
<name>A0ABT7LGK4_9BURK</name>
<evidence type="ECO:0000313" key="3">
    <source>
        <dbReference type="EMBL" id="MDL5031982.1"/>
    </source>
</evidence>
<feature type="compositionally biased region" description="Gly residues" evidence="2">
    <location>
        <begin position="15"/>
        <end position="27"/>
    </location>
</feature>
<dbReference type="InterPro" id="IPR025337">
    <property type="entry name" value="Questin_oxidase-like"/>
</dbReference>
<evidence type="ECO:0000256" key="2">
    <source>
        <dbReference type="SAM" id="MobiDB-lite"/>
    </source>
</evidence>
<protein>
    <submittedName>
        <fullName evidence="3">Questin oxidase family protein</fullName>
    </submittedName>
</protein>
<feature type="region of interest" description="Disordered" evidence="2">
    <location>
        <begin position="1"/>
        <end position="29"/>
    </location>
</feature>
<dbReference type="PANTHER" id="PTHR35870:SF1">
    <property type="entry name" value="PROTEIN, PUTATIVE (AFU_ORTHOLOGUE AFUA_5G03330)-RELATED"/>
    <property type="match status" value="1"/>
</dbReference>
<reference evidence="3 4" key="1">
    <citation type="submission" date="2023-06" db="EMBL/GenBank/DDBJ databases">
        <title>Pelomonas sp. APW6 16S ribosomal RNA gene genome sequencing and assembly.</title>
        <authorList>
            <person name="Woo H."/>
        </authorList>
    </citation>
    <scope>NUCLEOTIDE SEQUENCE [LARGE SCALE GENOMIC DNA]</scope>
    <source>
        <strain evidence="3 4">APW6</strain>
    </source>
</reference>
<dbReference type="PANTHER" id="PTHR35870">
    <property type="entry name" value="PROTEIN, PUTATIVE (AFU_ORTHOLOGUE AFUA_5G03330)-RELATED"/>
    <property type="match status" value="1"/>
</dbReference>
<evidence type="ECO:0000313" key="4">
    <source>
        <dbReference type="Proteomes" id="UP001238603"/>
    </source>
</evidence>
<dbReference type="Proteomes" id="UP001238603">
    <property type="component" value="Unassembled WGS sequence"/>
</dbReference>
<sequence>MDEVLNQTHMSQRRSGGGGEGRPGGEAAGRTGSLALLHQLLDEAQAFGPAFDGAMSNHLPMALHAAWDLGADAERLQRLLDGERCKLTVAVPAEGALAADARRAADRLQAGLGRGDDWLAHRGQPFAYPWLHAYFTALLARMTPRAVLAAHLPELLASPHAFAFHGLIRVAHAAEGAHTAELAAALATWTAWWELLPAGPHGGEPLTPAAWAETLRAQAPRWRSELPMILFRMRSAAGTPLYAALAERLAPVASLAERREQLLGVAREAYLHSRNFTVLHLITGLRALRVLLPALPPDTDPRPLIAALDRAAVAGWLAGRVQWQDEVPPSAPSAWPALHRAALAQADEHVIKGVHACWQEDLRAPHPYWRRVAARMLEGGRELARRA</sequence>
<accession>A0ABT7LGK4</accession>
<feature type="compositionally biased region" description="Polar residues" evidence="2">
    <location>
        <begin position="1"/>
        <end position="10"/>
    </location>
</feature>
<dbReference type="Pfam" id="PF14027">
    <property type="entry name" value="Questin_oxidase"/>
    <property type="match status" value="1"/>
</dbReference>